<protein>
    <recommendedName>
        <fullName evidence="4">Arrestin-like N-terminal domain-containing protein</fullName>
    </recommendedName>
</protein>
<sequence>MEEARITMSRTPNSETGPICIVISPHNRPVSATRATYTNDEIIDGKVHLQPSLRPSRVTVAFIGQTSIKVAPKNGRHHVHNNTAKVPLFSEQLEIDEPDCRIVPNGHVAIPCSFRFPSTAHLESEAHYSEHPLFEHTPHHTLPASYEYYGSIGHQIVEYYIEAAFITGEGSCSDQKVRQYITFRPSTVHSPSDIDAAFLPSTPQKISCRTHRLNPENKATKFSMRRFIHQLTHHDVQESSALFAIGTRIPSSVYAQAPLPVTVSLQHLRRSVSLRDPPPIYLRRIEVALFEKLRVRLPDKSLLARSDNVDEEHHRERPLLDGRFPAPGKVIHAGMGLHELGDTEIRVVPSFKTYGMALTYRIEVKLWIECAGEKYEIPAHKGDIEILPELRRPSDAQDDQMEDYGGIDDVSNLAAVDEKLLTPPPAYE</sequence>
<feature type="region of interest" description="Disordered" evidence="1">
    <location>
        <begin position="388"/>
        <end position="410"/>
    </location>
</feature>
<feature type="compositionally biased region" description="Acidic residues" evidence="1">
    <location>
        <begin position="396"/>
        <end position="406"/>
    </location>
</feature>
<accession>A0A6A5YFD7</accession>
<keyword evidence="3" id="KW-1185">Reference proteome</keyword>
<dbReference type="OrthoDB" id="2333384at2759"/>
<dbReference type="AlphaFoldDB" id="A0A6A5YFD7"/>
<evidence type="ECO:0000313" key="2">
    <source>
        <dbReference type="EMBL" id="KAF2106009.1"/>
    </source>
</evidence>
<dbReference type="InterPro" id="IPR014752">
    <property type="entry name" value="Arrestin-like_C"/>
</dbReference>
<organism evidence="2 3">
    <name type="scientific">Lophiotrema nucula</name>
    <dbReference type="NCBI Taxonomy" id="690887"/>
    <lineage>
        <taxon>Eukaryota</taxon>
        <taxon>Fungi</taxon>
        <taxon>Dikarya</taxon>
        <taxon>Ascomycota</taxon>
        <taxon>Pezizomycotina</taxon>
        <taxon>Dothideomycetes</taxon>
        <taxon>Pleosporomycetidae</taxon>
        <taxon>Pleosporales</taxon>
        <taxon>Lophiotremataceae</taxon>
        <taxon>Lophiotrema</taxon>
    </lineage>
</organism>
<dbReference type="Gene3D" id="2.60.40.640">
    <property type="match status" value="1"/>
</dbReference>
<dbReference type="Proteomes" id="UP000799770">
    <property type="component" value="Unassembled WGS sequence"/>
</dbReference>
<evidence type="ECO:0008006" key="4">
    <source>
        <dbReference type="Google" id="ProtNLM"/>
    </source>
</evidence>
<reference evidence="2" key="1">
    <citation type="journal article" date="2020" name="Stud. Mycol.">
        <title>101 Dothideomycetes genomes: a test case for predicting lifestyles and emergence of pathogens.</title>
        <authorList>
            <person name="Haridas S."/>
            <person name="Albert R."/>
            <person name="Binder M."/>
            <person name="Bloem J."/>
            <person name="Labutti K."/>
            <person name="Salamov A."/>
            <person name="Andreopoulos B."/>
            <person name="Baker S."/>
            <person name="Barry K."/>
            <person name="Bills G."/>
            <person name="Bluhm B."/>
            <person name="Cannon C."/>
            <person name="Castanera R."/>
            <person name="Culley D."/>
            <person name="Daum C."/>
            <person name="Ezra D."/>
            <person name="Gonzalez J."/>
            <person name="Henrissat B."/>
            <person name="Kuo A."/>
            <person name="Liang C."/>
            <person name="Lipzen A."/>
            <person name="Lutzoni F."/>
            <person name="Magnuson J."/>
            <person name="Mondo S."/>
            <person name="Nolan M."/>
            <person name="Ohm R."/>
            <person name="Pangilinan J."/>
            <person name="Park H.-J."/>
            <person name="Ramirez L."/>
            <person name="Alfaro M."/>
            <person name="Sun H."/>
            <person name="Tritt A."/>
            <person name="Yoshinaga Y."/>
            <person name="Zwiers L.-H."/>
            <person name="Turgeon B."/>
            <person name="Goodwin S."/>
            <person name="Spatafora J."/>
            <person name="Crous P."/>
            <person name="Grigoriev I."/>
        </authorList>
    </citation>
    <scope>NUCLEOTIDE SEQUENCE</scope>
    <source>
        <strain evidence="2">CBS 627.86</strain>
    </source>
</reference>
<proteinExistence type="predicted"/>
<name>A0A6A5YFD7_9PLEO</name>
<evidence type="ECO:0000313" key="3">
    <source>
        <dbReference type="Proteomes" id="UP000799770"/>
    </source>
</evidence>
<dbReference type="EMBL" id="ML977368">
    <property type="protein sequence ID" value="KAF2106009.1"/>
    <property type="molecule type" value="Genomic_DNA"/>
</dbReference>
<evidence type="ECO:0000256" key="1">
    <source>
        <dbReference type="SAM" id="MobiDB-lite"/>
    </source>
</evidence>
<gene>
    <name evidence="2" type="ORF">BDV96DRAFT_607792</name>
</gene>